<gene>
    <name evidence="1" type="ORF">Afil01_43420</name>
</gene>
<dbReference type="RefSeq" id="WP_285664687.1">
    <property type="nucleotide sequence ID" value="NZ_BSTX01000003.1"/>
</dbReference>
<evidence type="ECO:0008006" key="3">
    <source>
        <dbReference type="Google" id="ProtNLM"/>
    </source>
</evidence>
<name>A0A9W6WC93_9ACTN</name>
<comment type="caution">
    <text evidence="1">The sequence shown here is derived from an EMBL/GenBank/DDBJ whole genome shotgun (WGS) entry which is preliminary data.</text>
</comment>
<evidence type="ECO:0000313" key="1">
    <source>
        <dbReference type="EMBL" id="GLZ79535.1"/>
    </source>
</evidence>
<accession>A0A9W6WC93</accession>
<sequence>MERIRITAEELPKLLARLRVSAGSPDRSVTAVLDLAGTHVELAHAPRREDDLARQTTAALEAGRHGYRRARALLLEQAGDAPEPALDGVAATATSPDGEITVHRRGAHGVAVEIRPGALARHGRAGVQTSLNDAIGAADDRFDLECLIRSSARH</sequence>
<reference evidence="1" key="1">
    <citation type="submission" date="2023-03" db="EMBL/GenBank/DDBJ databases">
        <title>Actinorhabdospora filicis NBRC 111898.</title>
        <authorList>
            <person name="Ichikawa N."/>
            <person name="Sato H."/>
            <person name="Tonouchi N."/>
        </authorList>
    </citation>
    <scope>NUCLEOTIDE SEQUENCE</scope>
    <source>
        <strain evidence="1">NBRC 111898</strain>
    </source>
</reference>
<organism evidence="1 2">
    <name type="scientific">Actinorhabdospora filicis</name>
    <dbReference type="NCBI Taxonomy" id="1785913"/>
    <lineage>
        <taxon>Bacteria</taxon>
        <taxon>Bacillati</taxon>
        <taxon>Actinomycetota</taxon>
        <taxon>Actinomycetes</taxon>
        <taxon>Micromonosporales</taxon>
        <taxon>Micromonosporaceae</taxon>
        <taxon>Actinorhabdospora</taxon>
    </lineage>
</organism>
<proteinExistence type="predicted"/>
<evidence type="ECO:0000313" key="2">
    <source>
        <dbReference type="Proteomes" id="UP001165079"/>
    </source>
</evidence>
<protein>
    <recommendedName>
        <fullName evidence="3">YbaB/EbfC DNA-binding family protein</fullName>
    </recommendedName>
</protein>
<dbReference type="Proteomes" id="UP001165079">
    <property type="component" value="Unassembled WGS sequence"/>
</dbReference>
<keyword evidence="2" id="KW-1185">Reference proteome</keyword>
<dbReference type="EMBL" id="BSTX01000003">
    <property type="protein sequence ID" value="GLZ79535.1"/>
    <property type="molecule type" value="Genomic_DNA"/>
</dbReference>
<dbReference type="AlphaFoldDB" id="A0A9W6WC93"/>